<dbReference type="Pfam" id="PF00702">
    <property type="entry name" value="Hydrolase"/>
    <property type="match status" value="1"/>
</dbReference>
<dbReference type="NCBIfam" id="TIGR01509">
    <property type="entry name" value="HAD-SF-IA-v3"/>
    <property type="match status" value="1"/>
</dbReference>
<reference evidence="2" key="1">
    <citation type="journal article" date="2014" name="Int. J. Syst. Evol. Microbiol.">
        <title>Complete genome sequence of Corynebacterium casei LMG S-19264T (=DSM 44701T), isolated from a smear-ripened cheese.</title>
        <authorList>
            <consortium name="US DOE Joint Genome Institute (JGI-PGF)"/>
            <person name="Walter F."/>
            <person name="Albersmeier A."/>
            <person name="Kalinowski J."/>
            <person name="Ruckert C."/>
        </authorList>
    </citation>
    <scope>NUCLEOTIDE SEQUENCE</scope>
    <source>
        <strain evidence="2">JCM 3090</strain>
    </source>
</reference>
<name>A0A8J3B3N2_9ACTN</name>
<dbReference type="Proteomes" id="UP000649739">
    <property type="component" value="Unassembled WGS sequence"/>
</dbReference>
<dbReference type="RefSeq" id="WP_189170023.1">
    <property type="nucleotide sequence ID" value="NZ_BMQB01000004.1"/>
</dbReference>
<dbReference type="SUPFAM" id="SSF56784">
    <property type="entry name" value="HAD-like"/>
    <property type="match status" value="1"/>
</dbReference>
<sequence>MSPFRAVLFDFFGTLTEAVRRGPAHARIARDLGCDPPAMTAALDATFRERARGAYGDELRALRAVCRLAGGAPSDAALAAALPARRAAMSADLRLRPDAVATLAEVRGRGLRTGLVSDCAYELPVLLPGLPVAPLLEACVYSVHVGRCKPDPAIFLAACARLRVAPRECLYVGDGGGRELTGATALGMTAVRLAAPDLAGHLVFAPDDFAGPAVDRLGAVPALLDRAAAGGAARPGVARPRPPRPRAALPA</sequence>
<comment type="caution">
    <text evidence="2">The sequence shown here is derived from an EMBL/GenBank/DDBJ whole genome shotgun (WGS) entry which is preliminary data.</text>
</comment>
<protein>
    <submittedName>
        <fullName evidence="2">Beta-phosphoglucomutase</fullName>
    </submittedName>
</protein>
<dbReference type="PANTHER" id="PTHR46191:SF2">
    <property type="entry name" value="HALOACID DEHALOGENASE-LIKE HYDROLASE DOMAIN-CONTAINING PROTEIN 3"/>
    <property type="match status" value="1"/>
</dbReference>
<dbReference type="InterPro" id="IPR051828">
    <property type="entry name" value="HAD-like_hydrolase_domain"/>
</dbReference>
<reference evidence="2" key="2">
    <citation type="submission" date="2020-09" db="EMBL/GenBank/DDBJ databases">
        <authorList>
            <person name="Sun Q."/>
            <person name="Ohkuma M."/>
        </authorList>
    </citation>
    <scope>NUCLEOTIDE SEQUENCE</scope>
    <source>
        <strain evidence="2">JCM 3090</strain>
    </source>
</reference>
<feature type="compositionally biased region" description="Low complexity" evidence="1">
    <location>
        <begin position="230"/>
        <end position="239"/>
    </location>
</feature>
<evidence type="ECO:0000313" key="2">
    <source>
        <dbReference type="EMBL" id="GGJ92072.1"/>
    </source>
</evidence>
<proteinExistence type="predicted"/>
<evidence type="ECO:0000313" key="3">
    <source>
        <dbReference type="Proteomes" id="UP000649739"/>
    </source>
</evidence>
<evidence type="ECO:0000256" key="1">
    <source>
        <dbReference type="SAM" id="MobiDB-lite"/>
    </source>
</evidence>
<feature type="region of interest" description="Disordered" evidence="1">
    <location>
        <begin position="230"/>
        <end position="251"/>
    </location>
</feature>
<dbReference type="PRINTS" id="PR00413">
    <property type="entry name" value="HADHALOGNASE"/>
</dbReference>
<organism evidence="2 3">
    <name type="scientific">Pilimelia anulata</name>
    <dbReference type="NCBI Taxonomy" id="53371"/>
    <lineage>
        <taxon>Bacteria</taxon>
        <taxon>Bacillati</taxon>
        <taxon>Actinomycetota</taxon>
        <taxon>Actinomycetes</taxon>
        <taxon>Micromonosporales</taxon>
        <taxon>Micromonosporaceae</taxon>
        <taxon>Pilimelia</taxon>
    </lineage>
</organism>
<dbReference type="PANTHER" id="PTHR46191">
    <property type="match status" value="1"/>
</dbReference>
<gene>
    <name evidence="2" type="ORF">GCM10010123_22340</name>
</gene>
<dbReference type="EMBL" id="BMQB01000004">
    <property type="protein sequence ID" value="GGJ92072.1"/>
    <property type="molecule type" value="Genomic_DNA"/>
</dbReference>
<dbReference type="Gene3D" id="3.40.50.1000">
    <property type="entry name" value="HAD superfamily/HAD-like"/>
    <property type="match status" value="1"/>
</dbReference>
<dbReference type="InterPro" id="IPR036412">
    <property type="entry name" value="HAD-like_sf"/>
</dbReference>
<accession>A0A8J3B3N2</accession>
<dbReference type="InterPro" id="IPR006439">
    <property type="entry name" value="HAD-SF_hydro_IA"/>
</dbReference>
<dbReference type="AlphaFoldDB" id="A0A8J3B3N2"/>
<dbReference type="InterPro" id="IPR023214">
    <property type="entry name" value="HAD_sf"/>
</dbReference>
<dbReference type="SFLD" id="SFLDS00003">
    <property type="entry name" value="Haloacid_Dehalogenase"/>
    <property type="match status" value="1"/>
</dbReference>
<dbReference type="SFLD" id="SFLDG01129">
    <property type="entry name" value="C1.5:_HAD__Beta-PGM__Phosphata"/>
    <property type="match status" value="1"/>
</dbReference>
<keyword evidence="3" id="KW-1185">Reference proteome</keyword>